<gene>
    <name evidence="1" type="ORF">CPELLU_LOCUS15588</name>
</gene>
<dbReference type="OrthoDB" id="2433005at2759"/>
<name>A0A9N9J7E1_9GLOM</name>
<reference evidence="1" key="1">
    <citation type="submission" date="2021-06" db="EMBL/GenBank/DDBJ databases">
        <authorList>
            <person name="Kallberg Y."/>
            <person name="Tangrot J."/>
            <person name="Rosling A."/>
        </authorList>
    </citation>
    <scope>NUCLEOTIDE SEQUENCE</scope>
    <source>
        <strain evidence="1">FL966</strain>
    </source>
</reference>
<dbReference type="Proteomes" id="UP000789759">
    <property type="component" value="Unassembled WGS sequence"/>
</dbReference>
<evidence type="ECO:0000313" key="2">
    <source>
        <dbReference type="Proteomes" id="UP000789759"/>
    </source>
</evidence>
<accession>A0A9N9J7E1</accession>
<evidence type="ECO:0000313" key="1">
    <source>
        <dbReference type="EMBL" id="CAG8765870.1"/>
    </source>
</evidence>
<organism evidence="1 2">
    <name type="scientific">Cetraspora pellucida</name>
    <dbReference type="NCBI Taxonomy" id="1433469"/>
    <lineage>
        <taxon>Eukaryota</taxon>
        <taxon>Fungi</taxon>
        <taxon>Fungi incertae sedis</taxon>
        <taxon>Mucoromycota</taxon>
        <taxon>Glomeromycotina</taxon>
        <taxon>Glomeromycetes</taxon>
        <taxon>Diversisporales</taxon>
        <taxon>Gigasporaceae</taxon>
        <taxon>Cetraspora</taxon>
    </lineage>
</organism>
<comment type="caution">
    <text evidence="1">The sequence shown here is derived from an EMBL/GenBank/DDBJ whole genome shotgun (WGS) entry which is preliminary data.</text>
</comment>
<dbReference type="PANTHER" id="PTHR46954">
    <property type="entry name" value="C2H2-TYPE DOMAIN-CONTAINING PROTEIN"/>
    <property type="match status" value="1"/>
</dbReference>
<proteinExistence type="predicted"/>
<dbReference type="PANTHER" id="PTHR46954:SF1">
    <property type="entry name" value="C2H2-TYPE DOMAIN-CONTAINING PROTEIN"/>
    <property type="match status" value="1"/>
</dbReference>
<protein>
    <submittedName>
        <fullName evidence="1">7007_t:CDS:1</fullName>
    </submittedName>
</protein>
<dbReference type="AlphaFoldDB" id="A0A9N9J7E1"/>
<dbReference type="EMBL" id="CAJVQA010020843">
    <property type="protein sequence ID" value="CAG8765870.1"/>
    <property type="molecule type" value="Genomic_DNA"/>
</dbReference>
<sequence>MISTVDSKYSKDLVCKKALDAWNKIKGKPKHEIENTIEYLIANAASTTKYLNLVKYFNTETSNQNRIIEKVIVPGTPPPNTVAQKKAKKIIIKINDEITKYQEDYNSTIYLEAKYELMDCIQDLKNRKKRPKFKEALASHKVTTVLRNEKAEHQNNHYCLASVKVVRQFASLFLIFSVIMSQDDKAKVPLGISAVSRTFQAIQSINEPVIVPDHDFPVVLQQKLVPSVYLIIDSSDTNNMLRSGQLSIYIRPQYEIETSSITHMNDLYSLMNNGHFDNMLKVDNKIRPIWVLLVDGGLDKNL</sequence>
<keyword evidence="2" id="KW-1185">Reference proteome</keyword>